<reference evidence="14 15" key="1">
    <citation type="submission" date="2015-03" db="EMBL/GenBank/DDBJ databases">
        <title>Draft Genome Sequence of Burkholderia andropogonis type strain ICMP2807, isolated from Sorghum bicolor.</title>
        <authorList>
            <person name="Lopes-Santos L."/>
            <person name="Castro D.B."/>
            <person name="Ottoboni L.M."/>
            <person name="Park D."/>
            <person name="Weirc B.S."/>
            <person name="Destefano S.A."/>
        </authorList>
    </citation>
    <scope>NUCLEOTIDE SEQUENCE [LARGE SCALE GENOMIC DNA]</scope>
    <source>
        <strain evidence="14 15">ICMP2807</strain>
    </source>
</reference>
<comment type="caution">
    <text evidence="14">The sequence shown here is derived from an EMBL/GenBank/DDBJ whole genome shotgun (WGS) entry which is preliminary data.</text>
</comment>
<dbReference type="InterPro" id="IPR000748">
    <property type="entry name" value="PsdUridine_synth_RsuA/RluB/E/F"/>
</dbReference>
<feature type="domain" description="RNA-binding S4" evidence="13">
    <location>
        <begin position="2"/>
        <end position="39"/>
    </location>
</feature>
<keyword evidence="11" id="KW-0694">RNA-binding</keyword>
<evidence type="ECO:0000256" key="6">
    <source>
        <dbReference type="ARBA" id="ARBA00041420"/>
    </source>
</evidence>
<dbReference type="NCBIfam" id="TIGR00093">
    <property type="entry name" value="pseudouridine synthase"/>
    <property type="match status" value="1"/>
</dbReference>
<evidence type="ECO:0000256" key="5">
    <source>
        <dbReference type="ARBA" id="ARBA00039989"/>
    </source>
</evidence>
<organism evidence="14 15">
    <name type="scientific">Robbsia andropogonis</name>
    <dbReference type="NCBI Taxonomy" id="28092"/>
    <lineage>
        <taxon>Bacteria</taxon>
        <taxon>Pseudomonadati</taxon>
        <taxon>Pseudomonadota</taxon>
        <taxon>Betaproteobacteria</taxon>
        <taxon>Burkholderiales</taxon>
        <taxon>Burkholderiaceae</taxon>
        <taxon>Robbsia</taxon>
    </lineage>
</organism>
<dbReference type="GO" id="GO:0000455">
    <property type="term" value="P:enzyme-directed rRNA pseudouridine synthesis"/>
    <property type="evidence" value="ECO:0007669"/>
    <property type="project" value="UniProtKB-ARBA"/>
</dbReference>
<dbReference type="PROSITE" id="PS50889">
    <property type="entry name" value="S4"/>
    <property type="match status" value="1"/>
</dbReference>
<evidence type="ECO:0000256" key="9">
    <source>
        <dbReference type="ARBA" id="ARBA00042890"/>
    </source>
</evidence>
<feature type="domain" description="Pseudouridine synthase RsuA/RluA-like" evidence="12">
    <location>
        <begin position="57"/>
        <end position="208"/>
    </location>
</feature>
<protein>
    <recommendedName>
        <fullName evidence="5">Dual-specificity RNA pseudouridine synthase RluF</fullName>
        <ecNumber evidence="4">5.4.99.21</ecNumber>
    </recommendedName>
    <alternativeName>
        <fullName evidence="7">23S rRNA pseudouridine(2604) synthase</fullName>
    </alternativeName>
    <alternativeName>
        <fullName evidence="9">Ribosomal large subunit pseudouridine synthase F</fullName>
    </alternativeName>
    <alternativeName>
        <fullName evidence="8">rRNA pseudouridylate synthase F</fullName>
    </alternativeName>
    <alternativeName>
        <fullName evidence="10">rRNA-uridine isomerase F</fullName>
    </alternativeName>
    <alternativeName>
        <fullName evidence="6">tRNA(Tyr) pseudouridine(35) synthase</fullName>
    </alternativeName>
</protein>
<dbReference type="InterPro" id="IPR050343">
    <property type="entry name" value="RsuA_PseudoU_synthase"/>
</dbReference>
<evidence type="ECO:0000259" key="13">
    <source>
        <dbReference type="Pfam" id="PF01479"/>
    </source>
</evidence>
<dbReference type="EMBL" id="LAQU01000012">
    <property type="protein sequence ID" value="KKB63244.1"/>
    <property type="molecule type" value="Genomic_DNA"/>
</dbReference>
<dbReference type="Pfam" id="PF00849">
    <property type="entry name" value="PseudoU_synth_2"/>
    <property type="match status" value="1"/>
</dbReference>
<dbReference type="InterPro" id="IPR042092">
    <property type="entry name" value="PsdUridine_s_RsuA/RluB/E/F_cat"/>
</dbReference>
<dbReference type="Gene3D" id="3.30.70.580">
    <property type="entry name" value="Pseudouridine synthase I, catalytic domain, N-terminal subdomain"/>
    <property type="match status" value="1"/>
</dbReference>
<dbReference type="InterPro" id="IPR020094">
    <property type="entry name" value="TruA/RsuA/RluB/E/F_N"/>
</dbReference>
<evidence type="ECO:0000256" key="10">
    <source>
        <dbReference type="ARBA" id="ARBA00043147"/>
    </source>
</evidence>
<dbReference type="InterPro" id="IPR002942">
    <property type="entry name" value="S4_RNA-bd"/>
</dbReference>
<sequence>MSELGMCSRREADEWIEKGWVKVDGQVADTLGVRVKPDQKIDIAPQAMAAQQKLVTILLHKPVGHVSGQPEDGHPPAVALVTPSNHWDMDGTMLRFTALHLRALAPAGRLDIDSTGLLVFTQDGRVAKQLIGEQSEVDKEYLVRVRYGRHTENLASYFPEDQLALLRHGLSLDDVELQPAQVDWQNGEQLRFVLREGRKRQIRRMCEAVGLEVLGLKRVRIGGVMLGALPPGQWRYLAEGETF</sequence>
<dbReference type="SUPFAM" id="SSF55120">
    <property type="entry name" value="Pseudouridine synthase"/>
    <property type="match status" value="1"/>
</dbReference>
<keyword evidence="1" id="KW-0413">Isomerase</keyword>
<dbReference type="STRING" id="28092.WM40_13345"/>
<dbReference type="GO" id="GO:0003723">
    <property type="term" value="F:RNA binding"/>
    <property type="evidence" value="ECO:0007669"/>
    <property type="project" value="UniProtKB-KW"/>
</dbReference>
<evidence type="ECO:0000256" key="4">
    <source>
        <dbReference type="ARBA" id="ARBA00038922"/>
    </source>
</evidence>
<keyword evidence="15" id="KW-1185">Reference proteome</keyword>
<name>A0A0F5K059_9BURK</name>
<comment type="catalytic activity">
    <reaction evidence="3">
        <text>uridine(2604) in 23S rRNA = pseudouridine(2604) in 23S rRNA</text>
        <dbReference type="Rhea" id="RHEA:38875"/>
        <dbReference type="Rhea" id="RHEA-COMP:10093"/>
        <dbReference type="Rhea" id="RHEA-COMP:10094"/>
        <dbReference type="ChEBI" id="CHEBI:65314"/>
        <dbReference type="ChEBI" id="CHEBI:65315"/>
        <dbReference type="EC" id="5.4.99.21"/>
    </reaction>
</comment>
<evidence type="ECO:0000256" key="11">
    <source>
        <dbReference type="PROSITE-ProRule" id="PRU00182"/>
    </source>
</evidence>
<evidence type="ECO:0000256" key="1">
    <source>
        <dbReference type="ARBA" id="ARBA00023235"/>
    </source>
</evidence>
<dbReference type="AlphaFoldDB" id="A0A0F5K059"/>
<dbReference type="Gene3D" id="3.10.290.10">
    <property type="entry name" value="RNA-binding S4 domain"/>
    <property type="match status" value="1"/>
</dbReference>
<dbReference type="GO" id="GO:0160138">
    <property type="term" value="F:23S rRNA pseudouridine(2604) synthase activity"/>
    <property type="evidence" value="ECO:0007669"/>
    <property type="project" value="UniProtKB-EC"/>
</dbReference>
<comment type="catalytic activity">
    <reaction evidence="2">
        <text>uridine(35) in tRNA(Tyr) = pseudouridine(35) in tRNA(Tyr)</text>
        <dbReference type="Rhea" id="RHEA:60556"/>
        <dbReference type="Rhea" id="RHEA-COMP:15607"/>
        <dbReference type="Rhea" id="RHEA-COMP:15608"/>
        <dbReference type="ChEBI" id="CHEBI:65314"/>
        <dbReference type="ChEBI" id="CHEBI:65315"/>
    </reaction>
</comment>
<dbReference type="Pfam" id="PF01479">
    <property type="entry name" value="S4"/>
    <property type="match status" value="1"/>
</dbReference>
<dbReference type="EC" id="5.4.99.21" evidence="4"/>
<dbReference type="PANTHER" id="PTHR47683">
    <property type="entry name" value="PSEUDOURIDINE SYNTHASE FAMILY PROTEIN-RELATED"/>
    <property type="match status" value="1"/>
</dbReference>
<evidence type="ECO:0000256" key="7">
    <source>
        <dbReference type="ARBA" id="ARBA00041697"/>
    </source>
</evidence>
<evidence type="ECO:0000256" key="2">
    <source>
        <dbReference type="ARBA" id="ARBA00036390"/>
    </source>
</evidence>
<evidence type="ECO:0000259" key="12">
    <source>
        <dbReference type="Pfam" id="PF00849"/>
    </source>
</evidence>
<dbReference type="PATRIC" id="fig|28092.6.peg.3140"/>
<dbReference type="InterPro" id="IPR006145">
    <property type="entry name" value="PsdUridine_synth_RsuA/RluA"/>
</dbReference>
<dbReference type="PANTHER" id="PTHR47683:SF2">
    <property type="entry name" value="RNA-BINDING S4 DOMAIN-CONTAINING PROTEIN"/>
    <property type="match status" value="1"/>
</dbReference>
<proteinExistence type="predicted"/>
<dbReference type="Proteomes" id="UP000033618">
    <property type="component" value="Unassembled WGS sequence"/>
</dbReference>
<dbReference type="InterPro" id="IPR020103">
    <property type="entry name" value="PsdUridine_synth_cat_dom_sf"/>
</dbReference>
<evidence type="ECO:0000313" key="14">
    <source>
        <dbReference type="EMBL" id="KKB63244.1"/>
    </source>
</evidence>
<gene>
    <name evidence="14" type="ORF">WM40_13345</name>
</gene>
<evidence type="ECO:0000313" key="15">
    <source>
        <dbReference type="Proteomes" id="UP000033618"/>
    </source>
</evidence>
<evidence type="ECO:0000256" key="3">
    <source>
        <dbReference type="ARBA" id="ARBA00036535"/>
    </source>
</evidence>
<evidence type="ECO:0000256" key="8">
    <source>
        <dbReference type="ARBA" id="ARBA00042843"/>
    </source>
</evidence>
<dbReference type="Gene3D" id="3.30.70.1560">
    <property type="entry name" value="Alpha-L RNA-binding motif"/>
    <property type="match status" value="1"/>
</dbReference>
<dbReference type="CDD" id="cd00165">
    <property type="entry name" value="S4"/>
    <property type="match status" value="1"/>
</dbReference>
<dbReference type="InterPro" id="IPR036986">
    <property type="entry name" value="S4_RNA-bd_sf"/>
</dbReference>
<dbReference type="SUPFAM" id="SSF55174">
    <property type="entry name" value="Alpha-L RNA-binding motif"/>
    <property type="match status" value="1"/>
</dbReference>
<accession>A0A0F5K059</accession>